<feature type="region of interest" description="Disordered" evidence="1">
    <location>
        <begin position="470"/>
        <end position="492"/>
    </location>
</feature>
<dbReference type="InParanoid" id="A0A0H2S8K4"/>
<feature type="compositionally biased region" description="Low complexity" evidence="1">
    <location>
        <begin position="422"/>
        <end position="435"/>
    </location>
</feature>
<feature type="compositionally biased region" description="Low complexity" evidence="1">
    <location>
        <begin position="1"/>
        <end position="14"/>
    </location>
</feature>
<evidence type="ECO:0000256" key="1">
    <source>
        <dbReference type="SAM" id="MobiDB-lite"/>
    </source>
</evidence>
<evidence type="ECO:0000313" key="3">
    <source>
        <dbReference type="Proteomes" id="UP000053477"/>
    </source>
</evidence>
<feature type="region of interest" description="Disordered" evidence="1">
    <location>
        <begin position="1"/>
        <end position="200"/>
    </location>
</feature>
<evidence type="ECO:0000313" key="2">
    <source>
        <dbReference type="EMBL" id="KLO20567.1"/>
    </source>
</evidence>
<dbReference type="AlphaFoldDB" id="A0A0H2S8K4"/>
<gene>
    <name evidence="2" type="ORF">SCHPADRAFT_12128</name>
</gene>
<proteinExistence type="predicted"/>
<accession>A0A0H2S8K4</accession>
<organism evidence="2 3">
    <name type="scientific">Schizopora paradoxa</name>
    <dbReference type="NCBI Taxonomy" id="27342"/>
    <lineage>
        <taxon>Eukaryota</taxon>
        <taxon>Fungi</taxon>
        <taxon>Dikarya</taxon>
        <taxon>Basidiomycota</taxon>
        <taxon>Agaricomycotina</taxon>
        <taxon>Agaricomycetes</taxon>
        <taxon>Hymenochaetales</taxon>
        <taxon>Schizoporaceae</taxon>
        <taxon>Schizopora</taxon>
    </lineage>
</organism>
<feature type="compositionally biased region" description="Low complexity" evidence="1">
    <location>
        <begin position="25"/>
        <end position="37"/>
    </location>
</feature>
<protein>
    <submittedName>
        <fullName evidence="2">Uncharacterized protein</fullName>
    </submittedName>
</protein>
<dbReference type="EMBL" id="KQ085882">
    <property type="protein sequence ID" value="KLO20567.1"/>
    <property type="molecule type" value="Genomic_DNA"/>
</dbReference>
<name>A0A0H2S8K4_9AGAM</name>
<feature type="region of interest" description="Disordered" evidence="1">
    <location>
        <begin position="217"/>
        <end position="282"/>
    </location>
</feature>
<dbReference type="Proteomes" id="UP000053477">
    <property type="component" value="Unassembled WGS sequence"/>
</dbReference>
<keyword evidence="3" id="KW-1185">Reference proteome</keyword>
<feature type="region of interest" description="Disordered" evidence="1">
    <location>
        <begin position="363"/>
        <end position="435"/>
    </location>
</feature>
<sequence length="536" mass="58119">MAATLSLSSPLSSPFRESHRRTRSHSSLSTPSSSPVSRQHHEQWRVPTRRGPIASSRSLKTGDASLIRPDIADQPPTKWDVDMWRRGKRPRRELPQPVDVDADMESCDDEPSPLHASGLPSTSEVSTTSATTIDAPLSQNMSASPARLPCSSSAFNFFPTQRRSEPHESSATSSPNPVPASHVNPPDLSQLRGEAFSELRKSVAEANEGFVKRMQAFEESRSRTESSNVLQTDLASSFSSTSEREEDTSDSLHDGNTLQAFNKRGRKRPSPCSPPTSSRRLTATVKHITQGNARTVNDDDDSDVEIFSSLSAPDDLSRWSPMKKRAVSLGGLELSYATAQPSSLEDTLLSLDEVEASNCMKIIPSQRDRSSSPPDMLDYQCSPTSLSSSDDEGEDGDGIRLNLDNTRKYRSRRFRHRRQHHSPSQSRFSSSGRSVQSSAAPSLSFSFSSNSRNSSITSLSLGASLAATSADERTPWNSTFTSSSPPPNASKAERAVAALTLAMANGAGSVSDYESLRAAQGVIADSQGEEAGDLWD</sequence>
<feature type="compositionally biased region" description="Basic residues" evidence="1">
    <location>
        <begin position="408"/>
        <end position="421"/>
    </location>
</feature>
<feature type="compositionally biased region" description="Low complexity" evidence="1">
    <location>
        <begin position="121"/>
        <end position="132"/>
    </location>
</feature>
<feature type="compositionally biased region" description="Polar residues" evidence="1">
    <location>
        <begin position="150"/>
        <end position="161"/>
    </location>
</feature>
<reference evidence="2 3" key="1">
    <citation type="submission" date="2015-04" db="EMBL/GenBank/DDBJ databases">
        <title>Complete genome sequence of Schizopora paradoxa KUC8140, a cosmopolitan wood degrader in East Asia.</title>
        <authorList>
            <consortium name="DOE Joint Genome Institute"/>
            <person name="Min B."/>
            <person name="Park H."/>
            <person name="Jang Y."/>
            <person name="Kim J.-J."/>
            <person name="Kim K.H."/>
            <person name="Pangilinan J."/>
            <person name="Lipzen A."/>
            <person name="Riley R."/>
            <person name="Grigoriev I.V."/>
            <person name="Spatafora J.W."/>
            <person name="Choi I.-G."/>
        </authorList>
    </citation>
    <scope>NUCLEOTIDE SEQUENCE [LARGE SCALE GENOMIC DNA]</scope>
    <source>
        <strain evidence="2 3">KUC8140</strain>
    </source>
</reference>
<feature type="compositionally biased region" description="Polar residues" evidence="1">
    <location>
        <begin position="225"/>
        <end position="235"/>
    </location>
</feature>
<dbReference type="OrthoDB" id="2688840at2759"/>
<feature type="compositionally biased region" description="Acidic residues" evidence="1">
    <location>
        <begin position="100"/>
        <end position="111"/>
    </location>
</feature>
<feature type="compositionally biased region" description="Low complexity" evidence="1">
    <location>
        <begin position="470"/>
        <end position="483"/>
    </location>
</feature>